<reference evidence="3" key="2">
    <citation type="submission" date="2018-02" db="UniProtKB">
        <authorList>
            <consortium name="EnsemblPlants"/>
        </authorList>
    </citation>
    <scope>IDENTIFICATION</scope>
    <source>
        <strain evidence="3">Williams 82</strain>
    </source>
</reference>
<keyword evidence="4" id="KW-1185">Reference proteome</keyword>
<dbReference type="InterPro" id="IPR002156">
    <property type="entry name" value="RNaseH_domain"/>
</dbReference>
<dbReference type="SUPFAM" id="SSF53098">
    <property type="entry name" value="Ribonuclease H-like"/>
    <property type="match status" value="1"/>
</dbReference>
<dbReference type="GO" id="GO:0004523">
    <property type="term" value="F:RNA-DNA hybrid ribonuclease activity"/>
    <property type="evidence" value="ECO:0007669"/>
    <property type="project" value="InterPro"/>
</dbReference>
<dbReference type="Gramene" id="KRG95246">
    <property type="protein sequence ID" value="KRG95246"/>
    <property type="gene ID" value="GLYMA_19G138600"/>
</dbReference>
<organism evidence="2">
    <name type="scientific">Glycine max</name>
    <name type="common">Soybean</name>
    <name type="synonym">Glycine hispida</name>
    <dbReference type="NCBI Taxonomy" id="3847"/>
    <lineage>
        <taxon>Eukaryota</taxon>
        <taxon>Viridiplantae</taxon>
        <taxon>Streptophyta</taxon>
        <taxon>Embryophyta</taxon>
        <taxon>Tracheophyta</taxon>
        <taxon>Spermatophyta</taxon>
        <taxon>Magnoliopsida</taxon>
        <taxon>eudicotyledons</taxon>
        <taxon>Gunneridae</taxon>
        <taxon>Pentapetalae</taxon>
        <taxon>rosids</taxon>
        <taxon>fabids</taxon>
        <taxon>Fabales</taxon>
        <taxon>Fabaceae</taxon>
        <taxon>Papilionoideae</taxon>
        <taxon>50 kb inversion clade</taxon>
        <taxon>NPAAA clade</taxon>
        <taxon>indigoferoid/millettioid clade</taxon>
        <taxon>Phaseoleae</taxon>
        <taxon>Glycine</taxon>
        <taxon>Glycine subgen. Soja</taxon>
    </lineage>
</organism>
<dbReference type="AlphaFoldDB" id="A0A0R0EY56"/>
<name>A0A0R0EY56_SOYBN</name>
<accession>A0A0R0EY56</accession>
<evidence type="ECO:0000313" key="3">
    <source>
        <dbReference type="EnsemblPlants" id="KRG95246"/>
    </source>
</evidence>
<feature type="domain" description="RNase H type-1" evidence="1">
    <location>
        <begin position="83"/>
        <end position="123"/>
    </location>
</feature>
<dbReference type="EMBL" id="CM000852">
    <property type="protein sequence ID" value="KRG95246.1"/>
    <property type="molecule type" value="Genomic_DNA"/>
</dbReference>
<dbReference type="InterPro" id="IPR036397">
    <property type="entry name" value="RNaseH_sf"/>
</dbReference>
<dbReference type="InterPro" id="IPR044730">
    <property type="entry name" value="RNase_H-like_dom_plant"/>
</dbReference>
<dbReference type="InParanoid" id="A0A0R0EY56"/>
<evidence type="ECO:0000313" key="4">
    <source>
        <dbReference type="Proteomes" id="UP000008827"/>
    </source>
</evidence>
<dbReference type="CDD" id="cd06222">
    <property type="entry name" value="RNase_H_like"/>
    <property type="match status" value="1"/>
</dbReference>
<dbReference type="Proteomes" id="UP000008827">
    <property type="component" value="Chromosome 19"/>
</dbReference>
<evidence type="ECO:0000313" key="2">
    <source>
        <dbReference type="EMBL" id="KRG95246.1"/>
    </source>
</evidence>
<gene>
    <name evidence="2" type="ORF">GLYMA_19G138600</name>
</gene>
<protein>
    <recommendedName>
        <fullName evidence="1">RNase H type-1 domain-containing protein</fullName>
    </recommendedName>
</protein>
<reference evidence="2" key="3">
    <citation type="submission" date="2018-07" db="EMBL/GenBank/DDBJ databases">
        <title>WGS assembly of Glycine max.</title>
        <authorList>
            <person name="Schmutz J."/>
            <person name="Cannon S."/>
            <person name="Schlueter J."/>
            <person name="Ma J."/>
            <person name="Mitros T."/>
            <person name="Nelson W."/>
            <person name="Hyten D."/>
            <person name="Song Q."/>
            <person name="Thelen J."/>
            <person name="Cheng J."/>
            <person name="Xu D."/>
            <person name="Hellsten U."/>
            <person name="May G."/>
            <person name="Yu Y."/>
            <person name="Sakurai T."/>
            <person name="Umezawa T."/>
            <person name="Bhattacharyya M."/>
            <person name="Sandhu D."/>
            <person name="Valliyodan B."/>
            <person name="Lindquist E."/>
            <person name="Peto M."/>
            <person name="Grant D."/>
            <person name="Shu S."/>
            <person name="Goodstein D."/>
            <person name="Barry K."/>
            <person name="Futrell-Griggs M."/>
            <person name="Abernathy B."/>
            <person name="Du J."/>
            <person name="Tian Z."/>
            <person name="Zhu L."/>
            <person name="Gill N."/>
            <person name="Joshi T."/>
            <person name="Libault M."/>
            <person name="Sethuraman A."/>
            <person name="Zhang X."/>
            <person name="Shinozaki K."/>
            <person name="Nguyen H."/>
            <person name="Wing R."/>
            <person name="Cregan P."/>
            <person name="Specht J."/>
            <person name="Grimwood J."/>
            <person name="Rokhsar D."/>
            <person name="Stacey G."/>
            <person name="Shoemaker R."/>
            <person name="Jackson S."/>
        </authorList>
    </citation>
    <scope>NUCLEOTIDE SEQUENCE</scope>
    <source>
        <tissue evidence="2">Callus</tissue>
    </source>
</reference>
<dbReference type="Gene3D" id="3.30.420.10">
    <property type="entry name" value="Ribonuclease H-like superfamily/Ribonuclease H"/>
    <property type="match status" value="1"/>
</dbReference>
<dbReference type="EnsemblPlants" id="KRG95246">
    <property type="protein sequence ID" value="KRG95246"/>
    <property type="gene ID" value="GLYMA_19G138600"/>
</dbReference>
<dbReference type="InterPro" id="IPR012337">
    <property type="entry name" value="RNaseH-like_sf"/>
</dbReference>
<evidence type="ECO:0000259" key="1">
    <source>
        <dbReference type="Pfam" id="PF13456"/>
    </source>
</evidence>
<proteinExistence type="predicted"/>
<reference evidence="2 3" key="1">
    <citation type="journal article" date="2010" name="Nature">
        <title>Genome sequence of the palaeopolyploid soybean.</title>
        <authorList>
            <person name="Schmutz J."/>
            <person name="Cannon S.B."/>
            <person name="Schlueter J."/>
            <person name="Ma J."/>
            <person name="Mitros T."/>
            <person name="Nelson W."/>
            <person name="Hyten D.L."/>
            <person name="Song Q."/>
            <person name="Thelen J.J."/>
            <person name="Cheng J."/>
            <person name="Xu D."/>
            <person name="Hellsten U."/>
            <person name="May G.D."/>
            <person name="Yu Y."/>
            <person name="Sakurai T."/>
            <person name="Umezawa T."/>
            <person name="Bhattacharyya M.K."/>
            <person name="Sandhu D."/>
            <person name="Valliyodan B."/>
            <person name="Lindquist E."/>
            <person name="Peto M."/>
            <person name="Grant D."/>
            <person name="Shu S."/>
            <person name="Goodstein D."/>
            <person name="Barry K."/>
            <person name="Futrell-Griggs M."/>
            <person name="Abernathy B."/>
            <person name="Du J."/>
            <person name="Tian Z."/>
            <person name="Zhu L."/>
            <person name="Gill N."/>
            <person name="Joshi T."/>
            <person name="Libault M."/>
            <person name="Sethuraman A."/>
            <person name="Zhang X.-C."/>
            <person name="Shinozaki K."/>
            <person name="Nguyen H.T."/>
            <person name="Wing R.A."/>
            <person name="Cregan P."/>
            <person name="Specht J."/>
            <person name="Grimwood J."/>
            <person name="Rokhsar D."/>
            <person name="Stacey G."/>
            <person name="Shoemaker R.C."/>
            <person name="Jackson S.A."/>
        </authorList>
    </citation>
    <scope>NUCLEOTIDE SEQUENCE</scope>
    <source>
        <strain evidence="3">cv. Williams 82</strain>
        <tissue evidence="2">Callus</tissue>
    </source>
</reference>
<dbReference type="GO" id="GO:0003676">
    <property type="term" value="F:nucleic acid binding"/>
    <property type="evidence" value="ECO:0007669"/>
    <property type="project" value="InterPro"/>
</dbReference>
<dbReference type="Pfam" id="PF13456">
    <property type="entry name" value="RVT_3"/>
    <property type="match status" value="1"/>
</dbReference>
<sequence>MCCNFMVDIHDAGLKVRYLWGVMGRNSEMLYTNLLQNITQDLTPVKPCLVEGIPDMWIWNHSVSGVYTTKSAYAWLSNVQGHSDVIDILCAEILALLRGLELCCDHGFRNVVCYSDSKAAVDLGRTAFSSFIRTGSELCLSEQKLQIVTIFKSQSLKIVRACKFIL</sequence>